<evidence type="ECO:0000313" key="3">
    <source>
        <dbReference type="Proteomes" id="UP000245974"/>
    </source>
</evidence>
<feature type="signal peptide" evidence="1">
    <location>
        <begin position="1"/>
        <end position="22"/>
    </location>
</feature>
<protein>
    <recommendedName>
        <fullName evidence="4">Secreted protein</fullName>
    </recommendedName>
</protein>
<name>A0A2U3MWA1_9GAMM</name>
<organism evidence="2 3">
    <name type="scientific">Acinetobacter stercoris</name>
    <dbReference type="NCBI Taxonomy" id="2126983"/>
    <lineage>
        <taxon>Bacteria</taxon>
        <taxon>Pseudomonadati</taxon>
        <taxon>Pseudomonadota</taxon>
        <taxon>Gammaproteobacteria</taxon>
        <taxon>Moraxellales</taxon>
        <taxon>Moraxellaceae</taxon>
        <taxon>Acinetobacter</taxon>
    </lineage>
</organism>
<proteinExistence type="predicted"/>
<evidence type="ECO:0000313" key="2">
    <source>
        <dbReference type="EMBL" id="SPL69643.1"/>
    </source>
</evidence>
<dbReference type="AlphaFoldDB" id="A0A2U3MWA1"/>
<dbReference type="EMBL" id="OOGT01000023">
    <property type="protein sequence ID" value="SPL69643.1"/>
    <property type="molecule type" value="Genomic_DNA"/>
</dbReference>
<accession>A0A2U3MWA1</accession>
<keyword evidence="1" id="KW-0732">Signal</keyword>
<evidence type="ECO:0000256" key="1">
    <source>
        <dbReference type="SAM" id="SignalP"/>
    </source>
</evidence>
<dbReference type="RefSeq" id="WP_121973160.1">
    <property type="nucleotide sequence ID" value="NZ_OOGT01000023.1"/>
</dbReference>
<feature type="chain" id="PRO_5015626556" description="Secreted protein" evidence="1">
    <location>
        <begin position="23"/>
        <end position="149"/>
    </location>
</feature>
<evidence type="ECO:0008006" key="4">
    <source>
        <dbReference type="Google" id="ProtNLM"/>
    </source>
</evidence>
<sequence>MKYWIMSILLLSQGILIPHSYANINDNDEVTAEVVSQASGTHQAAMDEETACRASENCEVASDVLEAEHYGGIKQEYVVKGCKVTIYNDGPVKMQNEKTGEFCNAPIPEDHKFHKEERTYQKDGCRITEYTATDGVISGTSDCSMKNKQ</sequence>
<dbReference type="Proteomes" id="UP000245974">
    <property type="component" value="Unassembled WGS sequence"/>
</dbReference>
<dbReference type="OrthoDB" id="6710162at2"/>
<dbReference type="InParanoid" id="A0A2U3MWA1"/>
<gene>
    <name evidence="2" type="ORF">KPC_0821</name>
</gene>
<reference evidence="3" key="1">
    <citation type="submission" date="2018-03" db="EMBL/GenBank/DDBJ databases">
        <authorList>
            <person name="Blom J."/>
        </authorList>
    </citation>
    <scope>NUCLEOTIDE SEQUENCE [LARGE SCALE GENOMIC DNA]</scope>
    <source>
        <strain evidence="3">KPC-SM-21</strain>
    </source>
</reference>
<keyword evidence="3" id="KW-1185">Reference proteome</keyword>